<name>A0ABU2NM38_9ACTN</name>
<keyword evidence="3" id="KW-1185">Reference proteome</keyword>
<reference evidence="3" key="1">
    <citation type="submission" date="2023-07" db="EMBL/GenBank/DDBJ databases">
        <title>30 novel species of actinomycetes from the DSMZ collection.</title>
        <authorList>
            <person name="Nouioui I."/>
        </authorList>
    </citation>
    <scope>NUCLEOTIDE SEQUENCE [LARGE SCALE GENOMIC DNA]</scope>
    <source>
        <strain evidence="3">DSM 42041</strain>
    </source>
</reference>
<proteinExistence type="predicted"/>
<dbReference type="Proteomes" id="UP001183414">
    <property type="component" value="Unassembled WGS sequence"/>
</dbReference>
<dbReference type="EMBL" id="JAVREQ010000001">
    <property type="protein sequence ID" value="MDT0377661.1"/>
    <property type="molecule type" value="Genomic_DNA"/>
</dbReference>
<feature type="region of interest" description="Disordered" evidence="1">
    <location>
        <begin position="168"/>
        <end position="339"/>
    </location>
</feature>
<sequence length="339" mass="37275">MPVVGRRPHGPRHRPTGEVRPTVNLEAVADELYALRPSAFTATRDARAREARRAGDRDLATRISALRRPTLAAWAANLLVREHAEETARFLALGEQLRRAYQDLDGGRLRELARTQRELIRALARSALDSAAASGQSLGEGARREVEQTLQAVLADPDAADQWSAGHLATSLTPPTDFSSTGLPAAGPGRAPARTSTRPAKERSTKERSAKERPAKVADLDRARDRRRRREEEADEARRAAEQAAGEAAEEARRAEEERVAADDALARAKERSTAADRRLTAARDELRDAEREQQAAADAERDAHTRAQDASRGARAARRSADRATREADRRRSGPRTR</sequence>
<evidence type="ECO:0008006" key="4">
    <source>
        <dbReference type="Google" id="ProtNLM"/>
    </source>
</evidence>
<comment type="caution">
    <text evidence="2">The sequence shown here is derived from an EMBL/GenBank/DDBJ whole genome shotgun (WGS) entry which is preliminary data.</text>
</comment>
<feature type="compositionally biased region" description="Low complexity" evidence="1">
    <location>
        <begin position="184"/>
        <end position="194"/>
    </location>
</feature>
<evidence type="ECO:0000256" key="1">
    <source>
        <dbReference type="SAM" id="MobiDB-lite"/>
    </source>
</evidence>
<feature type="compositionally biased region" description="Polar residues" evidence="1">
    <location>
        <begin position="170"/>
        <end position="182"/>
    </location>
</feature>
<evidence type="ECO:0000313" key="2">
    <source>
        <dbReference type="EMBL" id="MDT0377661.1"/>
    </source>
</evidence>
<accession>A0ABU2NM38</accession>
<gene>
    <name evidence="2" type="ORF">RM572_02595</name>
</gene>
<evidence type="ECO:0000313" key="3">
    <source>
        <dbReference type="Proteomes" id="UP001183414"/>
    </source>
</evidence>
<dbReference type="RefSeq" id="WP_311671598.1">
    <property type="nucleotide sequence ID" value="NZ_JAVREQ010000001.1"/>
</dbReference>
<feature type="compositionally biased region" description="Basic and acidic residues" evidence="1">
    <location>
        <begin position="199"/>
        <end position="241"/>
    </location>
</feature>
<organism evidence="2 3">
    <name type="scientific">Streptomyces hazeniae</name>
    <dbReference type="NCBI Taxonomy" id="3075538"/>
    <lineage>
        <taxon>Bacteria</taxon>
        <taxon>Bacillati</taxon>
        <taxon>Actinomycetota</taxon>
        <taxon>Actinomycetes</taxon>
        <taxon>Kitasatosporales</taxon>
        <taxon>Streptomycetaceae</taxon>
        <taxon>Streptomyces</taxon>
    </lineage>
</organism>
<protein>
    <recommendedName>
        <fullName evidence="4">Transposase</fullName>
    </recommendedName>
</protein>
<feature type="compositionally biased region" description="Basic and acidic residues" evidence="1">
    <location>
        <begin position="320"/>
        <end position="333"/>
    </location>
</feature>
<feature type="compositionally biased region" description="Basic and acidic residues" evidence="1">
    <location>
        <begin position="250"/>
        <end position="310"/>
    </location>
</feature>